<dbReference type="Pfam" id="PF06469">
    <property type="entry name" value="DUF1088"/>
    <property type="match status" value="1"/>
</dbReference>
<evidence type="ECO:0000256" key="5">
    <source>
        <dbReference type="SAM" id="MobiDB-lite"/>
    </source>
</evidence>
<dbReference type="InterPro" id="IPR050865">
    <property type="entry name" value="BEACH_Domain"/>
</dbReference>
<feature type="domain" description="BEACH-type PH" evidence="7">
    <location>
        <begin position="1946"/>
        <end position="2054"/>
    </location>
</feature>
<dbReference type="InterPro" id="IPR000409">
    <property type="entry name" value="BEACH_dom"/>
</dbReference>
<evidence type="ECO:0000256" key="3">
    <source>
        <dbReference type="ARBA" id="ARBA00022737"/>
    </source>
</evidence>
<dbReference type="GO" id="GO:0005829">
    <property type="term" value="C:cytosol"/>
    <property type="evidence" value="ECO:0007669"/>
    <property type="project" value="TreeGrafter"/>
</dbReference>
<dbReference type="InterPro" id="IPR031570">
    <property type="entry name" value="NBEA/BDCP_DUF4704"/>
</dbReference>
<dbReference type="GO" id="GO:0019901">
    <property type="term" value="F:protein kinase binding"/>
    <property type="evidence" value="ECO:0007669"/>
    <property type="project" value="TreeGrafter"/>
</dbReference>
<evidence type="ECO:0000256" key="2">
    <source>
        <dbReference type="ARBA" id="ARBA00022574"/>
    </source>
</evidence>
<dbReference type="InterPro" id="IPR046851">
    <property type="entry name" value="NBCH_WD40"/>
</dbReference>
<feature type="region of interest" description="Disordered" evidence="5">
    <location>
        <begin position="1542"/>
        <end position="1572"/>
    </location>
</feature>
<feature type="compositionally biased region" description="Polar residues" evidence="5">
    <location>
        <begin position="1130"/>
        <end position="1157"/>
    </location>
</feature>
<dbReference type="Pfam" id="PF14844">
    <property type="entry name" value="PH_BEACH"/>
    <property type="match status" value="1"/>
</dbReference>
<proteinExistence type="predicted"/>
<dbReference type="InterPro" id="IPR015943">
    <property type="entry name" value="WD40/YVTN_repeat-like_dom_sf"/>
</dbReference>
<dbReference type="SUPFAM" id="SSF49899">
    <property type="entry name" value="Concanavalin A-like lectins/glucanases"/>
    <property type="match status" value="1"/>
</dbReference>
<dbReference type="Gene3D" id="2.130.10.10">
    <property type="entry name" value="YVTN repeat-like/Quinoprotein amine dehydrogenase"/>
    <property type="match status" value="1"/>
</dbReference>
<sequence length="2744" mass="307183">SHCSLVPDTPEPPHFSLLSALGALRTRSDSAAGIPIRGIRMKFAVLAGLLEAGEVSNRDVVETIFNLLVGGQFDLEMNFIIQETESIICMVELLDKCDSTCQAEVWSMFTAVLKKSLRNLQACTDIGLIQLVLQRIDRVDTMIADLMVEMLGVIASYSITVKELKLFFSKLKGEQSQWPPHSVKLLSVLKCMAQRNGPDSFFSFPGKSAAAIALPPIAKWPYQNGFTFHTWLRLDPINNINVDKDKPYLYCFRTSKSLGYSAHFVGGCLIVTSLKSKAKGFQHCVKYDFKPQKWYMVTIVHIYNRWKNSEISCYVNGELASYGEITWFVNTSDTFDKCFLGSSETADANRVFCGQMGAVYLFSEALSAAQILAIYHLGPGYKGTFKHRAESDLLFAEHHKMLLYDGKLSASIAFAYNPRATDAQLCLESSPKDNASIFVHSPHALMLQDVKAVVTHSVQSAIHSIGGVQVLFPLFAQLDFLQHSGDELDTSVCCTLLSFVMELLKGSVAMQEQVLSCKGFLVIGYSLEKSSKVHVTRPVLDIILAFARYLSNLPTGVLLLKQLCDHILFNPTIWIHAPAKVQLVLYTYLATEFISTVNIYNAIRRVGTVLQVMHTLKYFYWVVNPLDRSGITPKGLDGPRPNEKEILSLRAFLLLFVKQLIMKDHGVKEDELQSILNYLLTMHEDDNLMDVLQLLVALMSEHPISMVQAFDQRNGIRVIFKLLASKSEGIRVQALKVLGYFLKYLSPKTKSEVMLAHGLFSLLTERLMLHSNQFTVTTYNVLFEILTEQICTLVIHKQHPDPDSTVKIQNPQILKVIAALLKNAPPGTETMEVRRIFLSDMIKLFNNSRENRRSLLQCSVWQEWMLSLCFINPKNSEEQKITEMVYAIFRILLYHAIKYEWGGWRVWVDTLSITHSKVTFEEHKENLARMFVEYQRMGSEGGSESRIRTISGTSHDSQFLASANGELNAEETAPSTVIELRVEEKVTDQPGDSEETRTQIPVTVSNILVRDEEERQTSASPQKEDEGGQDTTKEPGKDKEVKSLEDSHKTEANIDGELERVEADITVTESKADLSVSDDADSTQTVKQYSEADEDEGKTSTAETELNVQDEDEEKGPGDSSLEAVKETSEASSHQETSTASVMNEDSTDVSSVSNFVKVSDDSTEESSFVSATAGETDDNGSEKEDDGKEKESKLETDKDVNPPQNEKVEETEDASAAMVEVDLNQSTSTDETKLHTETSPSTETQGNEGSSSARSTMFRIPEFKWSHMHQRLLTDLLFSIETDVQMWRSHSTKTVMDFVNSSENVMFVHNTVHLVSQVVDNLIMACGGILPLLSAATSSSHELENIEPSQGLAVEASLMFMQRLISLVDVLIFASSLNFTEIEAEKNMSSGGILRQCLRLVCAMAVRNCLECQQHTLGTSGAESSRGQQSLLGAAKSIPAQSPVDIVTGGMSPIRDLDRLLQDMDINRLRAVVFRDIEDSKQAQFLALAVVYFISVLMVSKYRDILEPHNDKRHARRSQSVRSTVDCCVFFAESVQSDLENGLSHHHRESSNEDAKASVIPSDGETRTGPDAVSEALSTLSSEVRRGQEVTDRDSKGKNVNVKDILRSLVGARSDDLMVDPSLIPPGFLGAVGDASRDQSVQFHSFDSCLLVVFSAGGTSTSSNLPSVPALSPVTQSSTPNMSISERLEHALEKAAPLLREIFVDFAPFLSRTLLGSHGQELLIEGLVCLKSSSSVVELVMLLCSQEWQNSIQKNAGLAFIELVNEGRLLSHTMKDHLVRVANEAEFILSRQRAEDIHKHAEFESQCAQYAAEKRDEEKMCDHLIRAAKYRDHVTSTQLIQKIVNILTDKHGAWGCSTFRPREFWRLDYWEDDLRRRRRFIRNPFGSTHSEATLKAAAEHAPEEDVLKGKQSIRSSVLGNQNSESELLLEDDDTLSSLEEKDLENLAGPVNLSTSAQLVAPAVVVKGTLSITALELYFEVDEEDPSFKNIDPKILAYTEGLHGKWQFTEIRAVFSRRYLLQNTALEVFMANRTAVMFNFPDAATVKKVVHCLPRVGVGTNFGLPQTRRISLASPKQLYKASNVTQRWQRREISNFEYLMFLNTISGRTFNDLNQYPVFPWVITNYDCEDLDLTLPSNFRDLSKPIGALNPKRAAFFSERFESWEDEQVPKFHYGTHYSTSSFTQMWLLRIEPFTTFFLNFQGGKFDHADRTFSSVSRAWRNCQRDTSDVKELIPEFYYLPEMFVNSNNYNLGVMDDGTVVSDVELPPWAKSPEEFVRINRLALESEFVSCQLHQWIDLIFGYKQQGPEAVRALNVFYYLTYEGAVNLSSISDPMIREVSVFRSLTQTLPAVESQIRGFGQTPCQLLIEPHPPRSSAMQYLLLQTPLMFTEQMQQDVIMVLKFPSNSPVTHVAANTQSGLTNPAVITVTANRLFAVNKWQGLTGHQSASVQDQQYQLPVEIDPLIASNVGIHRRQISDLLDQSIQVNAQSFVITADNRFILLCGFWDKSFRVYSTDTGKLTQIVFGHLDVVTCLARSESYIGGDCYVLSGSRDATLLLWYWNGKHSSIGENPGSKLGRESACVCVCVCVCVSEEETEREGPCLVHSMSGDLLRTLEGPDGCVRPRLVLSSTEGHCVIYYDKGLFCVFSINGKLLGHMEVEDNIKAMLLSKDGQYLLTGGDAGVLSVWQIHDLKQLFTYPGCDAGIRSMAMSHDQRCIITGMASGSIVLFYNDFNRWHHEYQTRY</sequence>
<dbReference type="InterPro" id="IPR013320">
    <property type="entry name" value="ConA-like_dom_sf"/>
</dbReference>
<dbReference type="Pfam" id="PF15787">
    <property type="entry name" value="DUF4704"/>
    <property type="match status" value="1"/>
</dbReference>
<dbReference type="SMART" id="SM00320">
    <property type="entry name" value="WD40"/>
    <property type="match status" value="3"/>
</dbReference>
<feature type="compositionally biased region" description="Polar residues" evidence="5">
    <location>
        <begin position="1238"/>
        <end position="1254"/>
    </location>
</feature>
<dbReference type="SUPFAM" id="SSF50978">
    <property type="entry name" value="WD40 repeat-like"/>
    <property type="match status" value="1"/>
</dbReference>
<dbReference type="InterPro" id="IPR036322">
    <property type="entry name" value="WD40_repeat_dom_sf"/>
</dbReference>
<dbReference type="InterPro" id="IPR011989">
    <property type="entry name" value="ARM-like"/>
</dbReference>
<dbReference type="Pfam" id="PF02138">
    <property type="entry name" value="Beach"/>
    <property type="match status" value="1"/>
</dbReference>
<evidence type="ECO:0000313" key="9">
    <source>
        <dbReference type="Proteomes" id="UP000694701"/>
    </source>
</evidence>
<dbReference type="Gene3D" id="1.10.1540.10">
    <property type="entry name" value="BEACH domain"/>
    <property type="match status" value="1"/>
</dbReference>
<dbReference type="Ensembl" id="ENSCCRT00020079592.1">
    <property type="protein sequence ID" value="ENSCCRP00020072484.1"/>
    <property type="gene ID" value="ENSCCRG00020033848.1"/>
</dbReference>
<dbReference type="FunFam" id="1.10.1540.10:FF:000001">
    <property type="entry name" value="neurobeachin isoform X1"/>
    <property type="match status" value="1"/>
</dbReference>
<evidence type="ECO:0000256" key="4">
    <source>
        <dbReference type="ARBA" id="ARBA00023136"/>
    </source>
</evidence>
<dbReference type="FunFam" id="2.30.29.30:FF:000059">
    <property type="entry name" value="neurobeachin isoform X1"/>
    <property type="match status" value="1"/>
</dbReference>
<comment type="subcellular location">
    <subcellularLocation>
        <location evidence="1">Membrane</location>
    </subcellularLocation>
</comment>
<dbReference type="InterPro" id="IPR016024">
    <property type="entry name" value="ARM-type_fold"/>
</dbReference>
<dbReference type="FunFam" id="2.60.120.200:FF:000010">
    <property type="entry name" value="neurobeachin isoform X2"/>
    <property type="match status" value="1"/>
</dbReference>
<organism evidence="8 9">
    <name type="scientific">Cyprinus carpio</name>
    <name type="common">Common carp</name>
    <dbReference type="NCBI Taxonomy" id="7962"/>
    <lineage>
        <taxon>Eukaryota</taxon>
        <taxon>Metazoa</taxon>
        <taxon>Chordata</taxon>
        <taxon>Craniata</taxon>
        <taxon>Vertebrata</taxon>
        <taxon>Euteleostomi</taxon>
        <taxon>Actinopterygii</taxon>
        <taxon>Neopterygii</taxon>
        <taxon>Teleostei</taxon>
        <taxon>Ostariophysi</taxon>
        <taxon>Cypriniformes</taxon>
        <taxon>Cyprinidae</taxon>
        <taxon>Cyprininae</taxon>
        <taxon>Cyprinus</taxon>
    </lineage>
</organism>
<dbReference type="SUPFAM" id="SSF50729">
    <property type="entry name" value="PH domain-like"/>
    <property type="match status" value="1"/>
</dbReference>
<feature type="region of interest" description="Disordered" evidence="5">
    <location>
        <begin position="982"/>
        <end position="1254"/>
    </location>
</feature>
<dbReference type="InterPro" id="IPR036372">
    <property type="entry name" value="BEACH_dom_sf"/>
</dbReference>
<keyword evidence="3" id="KW-0677">Repeat</keyword>
<name>A0A8C2I008_CYPCA</name>
<dbReference type="Pfam" id="PF13385">
    <property type="entry name" value="Laminin_G_3"/>
    <property type="match status" value="1"/>
</dbReference>
<dbReference type="SUPFAM" id="SSF81837">
    <property type="entry name" value="BEACH domain"/>
    <property type="match status" value="1"/>
</dbReference>
<dbReference type="CDD" id="cd06071">
    <property type="entry name" value="Beach"/>
    <property type="match status" value="1"/>
</dbReference>
<reference evidence="8" key="1">
    <citation type="submission" date="2025-08" db="UniProtKB">
        <authorList>
            <consortium name="Ensembl"/>
        </authorList>
    </citation>
    <scope>IDENTIFICATION</scope>
</reference>
<feature type="compositionally biased region" description="Basic and acidic residues" evidence="5">
    <location>
        <begin position="1009"/>
        <end position="1063"/>
    </location>
</feature>
<evidence type="ECO:0000259" key="7">
    <source>
        <dbReference type="PROSITE" id="PS51783"/>
    </source>
</evidence>
<dbReference type="InterPro" id="IPR001680">
    <property type="entry name" value="WD40_rpt"/>
</dbReference>
<dbReference type="GO" id="GO:0008104">
    <property type="term" value="P:intracellular protein localization"/>
    <property type="evidence" value="ECO:0007669"/>
    <property type="project" value="TreeGrafter"/>
</dbReference>
<dbReference type="PANTHER" id="PTHR13743">
    <property type="entry name" value="BEIGE/BEACH-RELATED"/>
    <property type="match status" value="1"/>
</dbReference>
<feature type="compositionally biased region" description="Basic and acidic residues" evidence="5">
    <location>
        <begin position="1181"/>
        <end position="1201"/>
    </location>
</feature>
<dbReference type="Pfam" id="PF20425">
    <property type="entry name" value="Neurobeachin"/>
    <property type="match status" value="1"/>
</dbReference>
<dbReference type="CDD" id="cd01201">
    <property type="entry name" value="PH_BEACH"/>
    <property type="match status" value="1"/>
</dbReference>
<dbReference type="SMART" id="SM01026">
    <property type="entry name" value="Beach"/>
    <property type="match status" value="1"/>
</dbReference>
<evidence type="ECO:0000259" key="6">
    <source>
        <dbReference type="PROSITE" id="PS50197"/>
    </source>
</evidence>
<dbReference type="PROSITE" id="PS50197">
    <property type="entry name" value="BEACH"/>
    <property type="match status" value="1"/>
</dbReference>
<accession>A0A8C2I008</accession>
<feature type="domain" description="BEACH" evidence="6">
    <location>
        <begin position="2073"/>
        <end position="2374"/>
    </location>
</feature>
<dbReference type="InterPro" id="IPR023362">
    <property type="entry name" value="PH-BEACH_dom"/>
</dbReference>
<dbReference type="Gene3D" id="1.25.10.10">
    <property type="entry name" value="Leucine-rich Repeat Variant"/>
    <property type="match status" value="1"/>
</dbReference>
<dbReference type="PROSITE" id="PS51783">
    <property type="entry name" value="PH_BEACH"/>
    <property type="match status" value="1"/>
</dbReference>
<dbReference type="InterPro" id="IPR046852">
    <property type="entry name" value="Neurobeachin_a-sol"/>
</dbReference>
<dbReference type="Gene3D" id="2.60.120.200">
    <property type="match status" value="1"/>
</dbReference>
<dbReference type="Proteomes" id="UP000694701">
    <property type="component" value="Unplaced"/>
</dbReference>
<dbReference type="PANTHER" id="PTHR13743:SF64">
    <property type="entry name" value="LIPOPOLYSACCHARIDE-RESPONSIVE AND BEIGE-LIKE ANCHOR PROTEIN"/>
    <property type="match status" value="1"/>
</dbReference>
<evidence type="ECO:0000256" key="1">
    <source>
        <dbReference type="ARBA" id="ARBA00004370"/>
    </source>
</evidence>
<protein>
    <submittedName>
        <fullName evidence="8">LPS responsive beige-like anchor protein</fullName>
    </submittedName>
</protein>
<dbReference type="Pfam" id="PF20426">
    <property type="entry name" value="NBCH_WD40"/>
    <property type="match status" value="1"/>
</dbReference>
<dbReference type="Gene3D" id="2.30.29.30">
    <property type="entry name" value="Pleckstrin-homology domain (PH domain)/Phosphotyrosine-binding domain (PTB)"/>
    <property type="match status" value="1"/>
</dbReference>
<dbReference type="GO" id="GO:0016020">
    <property type="term" value="C:membrane"/>
    <property type="evidence" value="ECO:0007669"/>
    <property type="project" value="UniProtKB-SubCell"/>
</dbReference>
<dbReference type="InterPro" id="IPR010508">
    <property type="entry name" value="NBEA-like_DUF1088"/>
</dbReference>
<dbReference type="InterPro" id="IPR011993">
    <property type="entry name" value="PH-like_dom_sf"/>
</dbReference>
<keyword evidence="2" id="KW-0853">WD repeat</keyword>
<keyword evidence="4" id="KW-0472">Membrane</keyword>
<dbReference type="SUPFAM" id="SSF48371">
    <property type="entry name" value="ARM repeat"/>
    <property type="match status" value="1"/>
</dbReference>
<evidence type="ECO:0000313" key="8">
    <source>
        <dbReference type="Ensembl" id="ENSCCRP00020072484.1"/>
    </source>
</evidence>